<evidence type="ECO:0000313" key="3">
    <source>
        <dbReference type="Proteomes" id="UP000053557"/>
    </source>
</evidence>
<dbReference type="Pfam" id="PF08241">
    <property type="entry name" value="Methyltransf_11"/>
    <property type="match status" value="1"/>
</dbReference>
<dbReference type="GO" id="GO:0008757">
    <property type="term" value="F:S-adenosylmethionine-dependent methyltransferase activity"/>
    <property type="evidence" value="ECO:0007669"/>
    <property type="project" value="InterPro"/>
</dbReference>
<name>A0A124IW55_9BACL</name>
<keyword evidence="3" id="KW-1185">Reference proteome</keyword>
<feature type="domain" description="Methyltransferase type 11" evidence="1">
    <location>
        <begin position="61"/>
        <end position="156"/>
    </location>
</feature>
<evidence type="ECO:0000259" key="1">
    <source>
        <dbReference type="Pfam" id="PF08241"/>
    </source>
</evidence>
<dbReference type="PANTHER" id="PTHR43591">
    <property type="entry name" value="METHYLTRANSFERASE"/>
    <property type="match status" value="1"/>
</dbReference>
<organism evidence="2 3">
    <name type="scientific">Ferroacidibacillus organovorans</name>
    <dbReference type="NCBI Taxonomy" id="1765683"/>
    <lineage>
        <taxon>Bacteria</taxon>
        <taxon>Bacillati</taxon>
        <taxon>Bacillota</taxon>
        <taxon>Bacilli</taxon>
        <taxon>Bacillales</taxon>
        <taxon>Alicyclobacillaceae</taxon>
        <taxon>Ferroacidibacillus</taxon>
    </lineage>
</organism>
<proteinExistence type="predicted"/>
<gene>
    <name evidence="2" type="ORF">ATW55_03860</name>
</gene>
<protein>
    <recommendedName>
        <fullName evidence="1">Methyltransferase type 11 domain-containing protein</fullName>
    </recommendedName>
</protein>
<accession>A0A124IW55</accession>
<dbReference type="Proteomes" id="UP000053557">
    <property type="component" value="Unassembled WGS sequence"/>
</dbReference>
<evidence type="ECO:0000313" key="2">
    <source>
        <dbReference type="EMBL" id="KUO96349.1"/>
    </source>
</evidence>
<dbReference type="InterPro" id="IPR029063">
    <property type="entry name" value="SAM-dependent_MTases_sf"/>
</dbReference>
<dbReference type="EMBL" id="LPVJ01000019">
    <property type="protein sequence ID" value="KUO96349.1"/>
    <property type="molecule type" value="Genomic_DNA"/>
</dbReference>
<sequence length="271" mass="30096">MCRSYPNGGISVQFNLSSKERVQKQFGQNAEKYVSSEGHAHGTDLALAIEWLQPALDDVMLDIATGGGHVAKALAPSVKSVMVSDLTPAMLETARKHLTDSGVDNAHYVLADAEHLPFLDHSFDVVSCRIAPHHFPDPDAFIREVGRVLRPNGRFLLIDNVAPDDSALSDFVNLVEGIRDPSHVKCLTAVQWQSLLEKNGLLLARDLSRKKKFRFQSWLDRMAPTEAHRLAVSTILLHAPQDFKTYFQIEIEDGTVSSFETDEWIALAVKV</sequence>
<dbReference type="AlphaFoldDB" id="A0A124IW55"/>
<dbReference type="CDD" id="cd02440">
    <property type="entry name" value="AdoMet_MTases"/>
    <property type="match status" value="1"/>
</dbReference>
<reference evidence="2 3" key="1">
    <citation type="submission" date="2015-12" db="EMBL/GenBank/DDBJ databases">
        <title>Draft genome sequence of Acidibacillus ferrooxidans ITV001, isolated from a chalcopyrite acid mine drainage site in Brazil.</title>
        <authorList>
            <person name="Dall'Agnol H."/>
            <person name="Nancucheo I."/>
            <person name="Johnson B."/>
            <person name="Oliveira R."/>
            <person name="Leite L."/>
            <person name="Pylro V."/>
            <person name="Nunes G.L."/>
            <person name="Tzotzos G."/>
            <person name="Fernandes G.R."/>
            <person name="Dutra J."/>
            <person name="Orellana S.C."/>
            <person name="Oliveira G."/>
        </authorList>
    </citation>
    <scope>NUCLEOTIDE SEQUENCE [LARGE SCALE GENOMIC DNA]</scope>
    <source>
        <strain evidence="3">ITV01</strain>
    </source>
</reference>
<dbReference type="Gene3D" id="3.40.50.150">
    <property type="entry name" value="Vaccinia Virus protein VP39"/>
    <property type="match status" value="1"/>
</dbReference>
<dbReference type="PANTHER" id="PTHR43591:SF24">
    <property type="entry name" value="2-METHOXY-6-POLYPRENYL-1,4-BENZOQUINOL METHYLASE, MITOCHONDRIAL"/>
    <property type="match status" value="1"/>
</dbReference>
<dbReference type="InterPro" id="IPR013216">
    <property type="entry name" value="Methyltransf_11"/>
</dbReference>
<dbReference type="OrthoDB" id="43862at2"/>
<dbReference type="SUPFAM" id="SSF53335">
    <property type="entry name" value="S-adenosyl-L-methionine-dependent methyltransferases"/>
    <property type="match status" value="1"/>
</dbReference>
<comment type="caution">
    <text evidence="2">The sequence shown here is derived from an EMBL/GenBank/DDBJ whole genome shotgun (WGS) entry which is preliminary data.</text>
</comment>